<accession>A0A399G4F8</accession>
<dbReference type="PANTHER" id="PTHR42815">
    <property type="entry name" value="FAD-BINDING, PUTATIVE (AFU_ORTHOLOGUE AFUA_6G07600)-RELATED"/>
    <property type="match status" value="1"/>
</dbReference>
<sequence>MFSYHRGERAVQERAGLTARADHSARAVARTIPEVAARFLTDRPMLVVGAADGRGRVWCSALTGPPGFLRVPDERTLEVAAVPRADDPLAETLTGGETKVGTVAVDPATRRRMRLNGTARPVDGGLRITADQVYANCPKYIQRRTPEAPACGSAGEPRRSTGLDTRQRALLARADTFYVATSDDAGNADASHRGGDPGFLRPLAPDRLVWPDYVGNAMLMTLGNLAVNPGAGLLVPDWETGDLLHLTGTARLLWDVEVPQTRRAVEFTVAEVVETPGAGPVARGGVERSRHNPPVVPMSSAGIR</sequence>
<dbReference type="Gene3D" id="2.30.110.10">
    <property type="entry name" value="Electron Transport, Fmn-binding Protein, Chain A"/>
    <property type="match status" value="2"/>
</dbReference>
<protein>
    <submittedName>
        <fullName evidence="2">Pyridoxamine 5'-phosphate oxidase family protein</fullName>
    </submittedName>
</protein>
<dbReference type="KEGG" id="thao:NI17_017280"/>
<evidence type="ECO:0000259" key="1">
    <source>
        <dbReference type="Pfam" id="PF01243"/>
    </source>
</evidence>
<dbReference type="EMBL" id="CP063196">
    <property type="protein sequence ID" value="UOE18556.1"/>
    <property type="molecule type" value="Genomic_DNA"/>
</dbReference>
<dbReference type="RefSeq" id="WP_068688076.1">
    <property type="nucleotide sequence ID" value="NZ_CP063196.1"/>
</dbReference>
<proteinExistence type="predicted"/>
<feature type="domain" description="Pyridoxamine 5'-phosphate oxidase N-terminal" evidence="1">
    <location>
        <begin position="165"/>
        <end position="258"/>
    </location>
</feature>
<dbReference type="SUPFAM" id="SSF50475">
    <property type="entry name" value="FMN-binding split barrel"/>
    <property type="match status" value="1"/>
</dbReference>
<gene>
    <name evidence="2" type="ORF">NI17_017280</name>
</gene>
<dbReference type="Pfam" id="PF01243">
    <property type="entry name" value="PNPOx_N"/>
    <property type="match status" value="1"/>
</dbReference>
<dbReference type="PANTHER" id="PTHR42815:SF2">
    <property type="entry name" value="FAD-BINDING, PUTATIVE (AFU_ORTHOLOGUE AFUA_6G07600)-RELATED"/>
    <property type="match status" value="1"/>
</dbReference>
<evidence type="ECO:0000313" key="2">
    <source>
        <dbReference type="EMBL" id="UOE18556.1"/>
    </source>
</evidence>
<name>A0A399G4F8_9ACTN</name>
<dbReference type="InterPro" id="IPR012349">
    <property type="entry name" value="Split_barrel_FMN-bd"/>
</dbReference>
<keyword evidence="3" id="KW-1185">Reference proteome</keyword>
<dbReference type="OrthoDB" id="9786134at2"/>
<evidence type="ECO:0000313" key="3">
    <source>
        <dbReference type="Proteomes" id="UP000265719"/>
    </source>
</evidence>
<dbReference type="AlphaFoldDB" id="A0A399G4F8"/>
<reference evidence="2" key="1">
    <citation type="submission" date="2020-10" db="EMBL/GenBank/DDBJ databases">
        <title>De novo genome project of the cellulose decomposer Thermobifida halotolerans type strain.</title>
        <authorList>
            <person name="Nagy I."/>
            <person name="Horvath B."/>
            <person name="Kukolya J."/>
            <person name="Nagy I."/>
            <person name="Orsini M."/>
        </authorList>
    </citation>
    <scope>NUCLEOTIDE SEQUENCE</scope>
    <source>
        <strain evidence="2">DSM 44931</strain>
    </source>
</reference>
<dbReference type="Proteomes" id="UP000265719">
    <property type="component" value="Chromosome"/>
</dbReference>
<organism evidence="2 3">
    <name type="scientific">Thermobifida halotolerans</name>
    <dbReference type="NCBI Taxonomy" id="483545"/>
    <lineage>
        <taxon>Bacteria</taxon>
        <taxon>Bacillati</taxon>
        <taxon>Actinomycetota</taxon>
        <taxon>Actinomycetes</taxon>
        <taxon>Streptosporangiales</taxon>
        <taxon>Nocardiopsidaceae</taxon>
        <taxon>Thermobifida</taxon>
    </lineage>
</organism>
<dbReference type="InterPro" id="IPR011576">
    <property type="entry name" value="Pyridox_Oxase_N"/>
</dbReference>